<reference evidence="1 2" key="1">
    <citation type="submission" date="2019-09" db="EMBL/GenBank/DDBJ databases">
        <title>Taxonomy of Antarctic Massilia spp.: description of Massilia rubra sp. nov., Massilia aquatica sp. nov., Massilia mucilaginosa sp. nov., Massilia frigida sp. nov. isolated from streams, lakes and regoliths.</title>
        <authorList>
            <person name="Holochova P."/>
            <person name="Sedlacek I."/>
            <person name="Kralova S."/>
            <person name="Maslanova I."/>
            <person name="Busse H.-J."/>
            <person name="Stankova E."/>
            <person name="Vrbovska V."/>
            <person name="Kovarovic V."/>
            <person name="Bartak M."/>
            <person name="Svec P."/>
            <person name="Pantucek R."/>
        </authorList>
    </citation>
    <scope>NUCLEOTIDE SEQUENCE [LARGE SCALE GENOMIC DNA]</scope>
    <source>
        <strain evidence="1 2">CCM 8692</strain>
    </source>
</reference>
<comment type="caution">
    <text evidence="1">The sequence shown here is derived from an EMBL/GenBank/DDBJ whole genome shotgun (WGS) entry which is preliminary data.</text>
</comment>
<dbReference type="EMBL" id="VUYU01000015">
    <property type="protein sequence ID" value="NHZ35992.1"/>
    <property type="molecule type" value="Genomic_DNA"/>
</dbReference>
<evidence type="ECO:0000313" key="2">
    <source>
        <dbReference type="Proteomes" id="UP000785613"/>
    </source>
</evidence>
<dbReference type="Proteomes" id="UP000785613">
    <property type="component" value="Unassembled WGS sequence"/>
</dbReference>
<accession>A0ABX0LVU6</accession>
<sequence length="225" mass="24970">MSNTSTGVPPKAKIHARKPLASGAQMLADAVATFADPVLSKDQQRRTWFTPAYQRIALAVPQEKRLAIFREMKKELSELIASLQADQPTATNDASEGRLLMEELRRQERARRMADVKAGRLISSSTLRERLGMTAQALGAAVRAKRMFSVNGPEGERLYPAFFADPKYEHRDLETISKALADLSGSIKFAFFTTPSISLGNRRPLDVIPTRMDRILSLAQGLVEE</sequence>
<evidence type="ECO:0000313" key="1">
    <source>
        <dbReference type="EMBL" id="NHZ35992.1"/>
    </source>
</evidence>
<organism evidence="1 2">
    <name type="scientific">Massilia rubra</name>
    <dbReference type="NCBI Taxonomy" id="2607910"/>
    <lineage>
        <taxon>Bacteria</taxon>
        <taxon>Pseudomonadati</taxon>
        <taxon>Pseudomonadota</taxon>
        <taxon>Betaproteobacteria</taxon>
        <taxon>Burkholderiales</taxon>
        <taxon>Oxalobacteraceae</taxon>
        <taxon>Telluria group</taxon>
        <taxon>Massilia</taxon>
    </lineage>
</organism>
<gene>
    <name evidence="1" type="ORF">F0185_20705</name>
</gene>
<dbReference type="RefSeq" id="WP_167227700.1">
    <property type="nucleotide sequence ID" value="NZ_VUYU01000015.1"/>
</dbReference>
<protein>
    <submittedName>
        <fullName evidence="1">Uncharacterized protein</fullName>
    </submittedName>
</protein>
<proteinExistence type="predicted"/>
<keyword evidence="2" id="KW-1185">Reference proteome</keyword>
<name>A0ABX0LVU6_9BURK</name>